<protein>
    <submittedName>
        <fullName evidence="2">Uncharacterized protein</fullName>
    </submittedName>
</protein>
<proteinExistence type="predicted"/>
<evidence type="ECO:0000256" key="1">
    <source>
        <dbReference type="SAM" id="MobiDB-lite"/>
    </source>
</evidence>
<dbReference type="Proteomes" id="UP000555552">
    <property type="component" value="Unassembled WGS sequence"/>
</dbReference>
<reference evidence="2 3" key="1">
    <citation type="submission" date="2020-05" db="EMBL/GenBank/DDBJ databases">
        <title>MicrobeNet Type strains.</title>
        <authorList>
            <person name="Nicholson A.C."/>
        </authorList>
    </citation>
    <scope>NUCLEOTIDE SEQUENCE [LARGE SCALE GENOMIC DNA]</scope>
    <source>
        <strain evidence="2 3">JCM 14547</strain>
    </source>
</reference>
<evidence type="ECO:0000313" key="2">
    <source>
        <dbReference type="EMBL" id="NNH23714.1"/>
    </source>
</evidence>
<sequence>MHAAKRLVTSIEVDEPSSTPPDADRQMSISASLELELEDGRRVTLLDDRGWSSSGPSDIWAYTSLEDLADTARTVVGPDEPPDHASYEEEEASYWAQMATNARERGVRVEAGDLRSLSHDVDISQEVRARIARAAR</sequence>
<dbReference type="AlphaFoldDB" id="A0A849BTD8"/>
<gene>
    <name evidence="2" type="ORF">HLB09_11555</name>
</gene>
<dbReference type="EMBL" id="JABEMA010000184">
    <property type="protein sequence ID" value="NNH23714.1"/>
    <property type="molecule type" value="Genomic_DNA"/>
</dbReference>
<feature type="region of interest" description="Disordered" evidence="1">
    <location>
        <begin position="1"/>
        <end position="28"/>
    </location>
</feature>
<organism evidence="2 3">
    <name type="scientific">Pseudokineococcus marinus</name>
    <dbReference type="NCBI Taxonomy" id="351215"/>
    <lineage>
        <taxon>Bacteria</taxon>
        <taxon>Bacillati</taxon>
        <taxon>Actinomycetota</taxon>
        <taxon>Actinomycetes</taxon>
        <taxon>Kineosporiales</taxon>
        <taxon>Kineosporiaceae</taxon>
        <taxon>Pseudokineococcus</taxon>
    </lineage>
</organism>
<keyword evidence="3" id="KW-1185">Reference proteome</keyword>
<name>A0A849BTD8_9ACTN</name>
<accession>A0A849BTD8</accession>
<dbReference type="RefSeq" id="WP_171203513.1">
    <property type="nucleotide sequence ID" value="NZ_BAAANP010000007.1"/>
</dbReference>
<comment type="caution">
    <text evidence="2">The sequence shown here is derived from an EMBL/GenBank/DDBJ whole genome shotgun (WGS) entry which is preliminary data.</text>
</comment>
<evidence type="ECO:0000313" key="3">
    <source>
        <dbReference type="Proteomes" id="UP000555552"/>
    </source>
</evidence>